<organism evidence="3 4">
    <name type="scientific">Fusarium piperis</name>
    <dbReference type="NCBI Taxonomy" id="1435070"/>
    <lineage>
        <taxon>Eukaryota</taxon>
        <taxon>Fungi</taxon>
        <taxon>Dikarya</taxon>
        <taxon>Ascomycota</taxon>
        <taxon>Pezizomycotina</taxon>
        <taxon>Sordariomycetes</taxon>
        <taxon>Hypocreomycetidae</taxon>
        <taxon>Hypocreales</taxon>
        <taxon>Nectriaceae</taxon>
        <taxon>Fusarium</taxon>
        <taxon>Fusarium solani species complex</taxon>
    </lineage>
</organism>
<evidence type="ECO:0000313" key="4">
    <source>
        <dbReference type="Proteomes" id="UP001140502"/>
    </source>
</evidence>
<feature type="transmembrane region" description="Helical" evidence="2">
    <location>
        <begin position="265"/>
        <end position="285"/>
    </location>
</feature>
<accession>A0A9W8WM78</accession>
<feature type="transmembrane region" description="Helical" evidence="2">
    <location>
        <begin position="147"/>
        <end position="169"/>
    </location>
</feature>
<dbReference type="OrthoDB" id="4225064at2759"/>
<comment type="caution">
    <text evidence="3">The sequence shown here is derived from an EMBL/GenBank/DDBJ whole genome shotgun (WGS) entry which is preliminary data.</text>
</comment>
<proteinExistence type="predicted"/>
<feature type="transmembrane region" description="Helical" evidence="2">
    <location>
        <begin position="209"/>
        <end position="234"/>
    </location>
</feature>
<feature type="region of interest" description="Disordered" evidence="1">
    <location>
        <begin position="114"/>
        <end position="133"/>
    </location>
</feature>
<keyword evidence="2" id="KW-1133">Transmembrane helix</keyword>
<feature type="transmembrane region" description="Helical" evidence="2">
    <location>
        <begin position="181"/>
        <end position="202"/>
    </location>
</feature>
<sequence length="384" mass="42363">MDKSDNIDSDLASSQCTDSALEWAMLIITIFAINVTWWLLELPLLWTHGAQMYLNSVMWQCFRTYMPCCAAIYALSYARTTQEEPYIYYVGPFYDVLNSSQDQCQYPSESQSQSHDMAMREENEPEAREAEPVATRGLSKFQLIKSIVIDSLSIVATGLTVNTAVHLPVGTNTSGVAVSTWVYPSLPVAVIGLWLLVCGNWIRWSRRWTIWLGMLFVIVVGAALITPVAVLSPAGKKNKIWVAAIVAYCLMGLPILAARTAAPTAFAVMAVALAGRVGGVGVGAISKTAHFPYCQLKNKAFGIIYLAVGVLGGLLAVVAWFRYIWRLDPTINPRNKSIGSWAVLAMGGKHWGAGRRGERQYAASYPDRDGEGYYYQQSRVARDH</sequence>
<dbReference type="EMBL" id="JAPEUR010000007">
    <property type="protein sequence ID" value="KAJ4328727.1"/>
    <property type="molecule type" value="Genomic_DNA"/>
</dbReference>
<evidence type="ECO:0000256" key="1">
    <source>
        <dbReference type="SAM" id="MobiDB-lite"/>
    </source>
</evidence>
<dbReference type="Proteomes" id="UP001140502">
    <property type="component" value="Unassembled WGS sequence"/>
</dbReference>
<dbReference type="AlphaFoldDB" id="A0A9W8WM78"/>
<keyword evidence="2" id="KW-0812">Transmembrane</keyword>
<keyword evidence="2" id="KW-0472">Membrane</keyword>
<feature type="transmembrane region" description="Helical" evidence="2">
    <location>
        <begin position="20"/>
        <end position="40"/>
    </location>
</feature>
<protein>
    <submittedName>
        <fullName evidence="3">Uncharacterized protein</fullName>
    </submittedName>
</protein>
<keyword evidence="4" id="KW-1185">Reference proteome</keyword>
<evidence type="ECO:0000313" key="3">
    <source>
        <dbReference type="EMBL" id="KAJ4328727.1"/>
    </source>
</evidence>
<gene>
    <name evidence="3" type="ORF">N0V84_000726</name>
</gene>
<feature type="transmembrane region" description="Helical" evidence="2">
    <location>
        <begin position="300"/>
        <end position="325"/>
    </location>
</feature>
<name>A0A9W8WM78_9HYPO</name>
<feature type="transmembrane region" description="Helical" evidence="2">
    <location>
        <begin position="240"/>
        <end position="258"/>
    </location>
</feature>
<evidence type="ECO:0000256" key="2">
    <source>
        <dbReference type="SAM" id="Phobius"/>
    </source>
</evidence>
<feature type="compositionally biased region" description="Basic and acidic residues" evidence="1">
    <location>
        <begin position="117"/>
        <end position="131"/>
    </location>
</feature>
<reference evidence="3" key="1">
    <citation type="submission" date="2022-10" db="EMBL/GenBank/DDBJ databases">
        <title>Tapping the CABI collections for fungal endophytes: first genome assemblies for Collariella, Neodidymelliopsis, Ascochyta clinopodiicola, Didymella pomorum, Didymosphaeria variabile, Neocosmospora piperis and Neocucurbitaria cava.</title>
        <authorList>
            <person name="Hill R."/>
        </authorList>
    </citation>
    <scope>NUCLEOTIDE SEQUENCE</scope>
    <source>
        <strain evidence="3">IMI 366586</strain>
    </source>
</reference>